<evidence type="ECO:0000313" key="2">
    <source>
        <dbReference type="Proteomes" id="UP000092993"/>
    </source>
</evidence>
<comment type="caution">
    <text evidence="1">The sequence shown here is derived from an EMBL/GenBank/DDBJ whole genome shotgun (WGS) entry which is preliminary data.</text>
</comment>
<reference evidence="1 2" key="1">
    <citation type="submission" date="2016-03" db="EMBL/GenBank/DDBJ databases">
        <title>Whole genome sequencing of Grifola frondosa 9006-11.</title>
        <authorList>
            <person name="Min B."/>
            <person name="Park H."/>
            <person name="Kim J.-G."/>
            <person name="Cho H."/>
            <person name="Oh Y.-L."/>
            <person name="Kong W.-S."/>
            <person name="Choi I.-G."/>
        </authorList>
    </citation>
    <scope>NUCLEOTIDE SEQUENCE [LARGE SCALE GENOMIC DNA]</scope>
    <source>
        <strain evidence="1 2">9006-11</strain>
    </source>
</reference>
<dbReference type="EMBL" id="LUGG01000014">
    <property type="protein sequence ID" value="OBZ70127.1"/>
    <property type="molecule type" value="Genomic_DNA"/>
</dbReference>
<evidence type="ECO:0000313" key="1">
    <source>
        <dbReference type="EMBL" id="OBZ70127.1"/>
    </source>
</evidence>
<organism evidence="1 2">
    <name type="scientific">Grifola frondosa</name>
    <name type="common">Maitake</name>
    <name type="synonym">Polyporus frondosus</name>
    <dbReference type="NCBI Taxonomy" id="5627"/>
    <lineage>
        <taxon>Eukaryota</taxon>
        <taxon>Fungi</taxon>
        <taxon>Dikarya</taxon>
        <taxon>Basidiomycota</taxon>
        <taxon>Agaricomycotina</taxon>
        <taxon>Agaricomycetes</taxon>
        <taxon>Polyporales</taxon>
        <taxon>Grifolaceae</taxon>
        <taxon>Grifola</taxon>
    </lineage>
</organism>
<protein>
    <submittedName>
        <fullName evidence="1">Uncharacterized protein</fullName>
    </submittedName>
</protein>
<gene>
    <name evidence="1" type="ORF">A0H81_09742</name>
</gene>
<dbReference type="Proteomes" id="UP000092993">
    <property type="component" value="Unassembled WGS sequence"/>
</dbReference>
<dbReference type="AlphaFoldDB" id="A0A1C7M111"/>
<name>A0A1C7M111_GRIFR</name>
<keyword evidence="2" id="KW-1185">Reference proteome</keyword>
<sequence>MAFSGHDAIESCVPPRLSYGAYVTKFLHKLVHGRLFVHISANFHEPDSQEVSANLILCSPCIAVCFRAPDAHP</sequence>
<accession>A0A1C7M111</accession>
<proteinExistence type="predicted"/>